<dbReference type="PANTHER" id="PTHR43174:SF3">
    <property type="entry name" value="UDP-N-ACETYLGLUCOSAMINE 2-EPIMERASE"/>
    <property type="match status" value="1"/>
</dbReference>
<dbReference type="InterPro" id="IPR029767">
    <property type="entry name" value="WecB-like"/>
</dbReference>
<dbReference type="InterPro" id="IPR003331">
    <property type="entry name" value="UDP_GlcNAc_Epimerase_2_dom"/>
</dbReference>
<gene>
    <name evidence="2" type="ORF">AUQ44_07590</name>
</gene>
<reference evidence="3" key="1">
    <citation type="submission" date="2015-12" db="EMBL/GenBank/DDBJ databases">
        <authorList>
            <person name="Tarr C.L."/>
            <person name="Gladney L.M."/>
        </authorList>
    </citation>
    <scope>NUCLEOTIDE SEQUENCE [LARGE SCALE GENOMIC DNA]</scope>
    <source>
        <strain evidence="3">2756-81</strain>
    </source>
</reference>
<accession>A0A151JID0</accession>
<dbReference type="GO" id="GO:0006047">
    <property type="term" value="P:UDP-N-acetylglucosamine metabolic process"/>
    <property type="evidence" value="ECO:0007669"/>
    <property type="project" value="InterPro"/>
</dbReference>
<dbReference type="NCBIfam" id="TIGR03568">
    <property type="entry name" value="NeuC_NnaA"/>
    <property type="match status" value="1"/>
</dbReference>
<dbReference type="AlphaFoldDB" id="A0A151JID0"/>
<sequence length="386" mass="42571">MRKIAVFTGTRAEYGLLYWIIKGLHESSEAELQLFVGGMHLSPEFGKTIAQIESDRFPVTEKLEFLLSSDTPVGIAKSMGLALICAADAFERAKPDLLVILGDRFESMAICQAAMVAQIPIAHIHGGETTEGLIDEAVRHSITKMSHLHFTATEEYRQRVIQLGENPARVLNVGAPGIDSIRALELLSREALSESIQFDLTDVPYMVVTYHPVTLSRDGAVEDLKQLLAALREYTEHKFLITYPNADTHGRALIPLLDDFSREFPGRVLLVQSLGQLRYLSALKHCDLVIGNSSSGLIEVPTFKIPTINIGDRQKGRIAGNTVISCDGNRASIQRAITEALSTSFREKCRNSVNPYGEGGSSSKILNIILSENLNELVFKSFFDIK</sequence>
<organism evidence="2 3">
    <name type="scientific">Vibrio cidicii</name>
    <dbReference type="NCBI Taxonomy" id="1763883"/>
    <lineage>
        <taxon>Bacteria</taxon>
        <taxon>Pseudomonadati</taxon>
        <taxon>Pseudomonadota</taxon>
        <taxon>Gammaproteobacteria</taxon>
        <taxon>Vibrionales</taxon>
        <taxon>Vibrionaceae</taxon>
        <taxon>Vibrio</taxon>
    </lineage>
</organism>
<dbReference type="SUPFAM" id="SSF53756">
    <property type="entry name" value="UDP-Glycosyltransferase/glycogen phosphorylase"/>
    <property type="match status" value="1"/>
</dbReference>
<dbReference type="InterPro" id="IPR020004">
    <property type="entry name" value="UDP-GlcNAc_Epase"/>
</dbReference>
<dbReference type="EMBL" id="LOMK01000001">
    <property type="protein sequence ID" value="KYN25436.1"/>
    <property type="molecule type" value="Genomic_DNA"/>
</dbReference>
<name>A0A151JID0_9VIBR</name>
<dbReference type="Pfam" id="PF02350">
    <property type="entry name" value="Epimerase_2"/>
    <property type="match status" value="1"/>
</dbReference>
<evidence type="ECO:0000313" key="2">
    <source>
        <dbReference type="EMBL" id="KYN25436.1"/>
    </source>
</evidence>
<dbReference type="GO" id="GO:0004553">
    <property type="term" value="F:hydrolase activity, hydrolyzing O-glycosyl compounds"/>
    <property type="evidence" value="ECO:0007669"/>
    <property type="project" value="InterPro"/>
</dbReference>
<comment type="caution">
    <text evidence="2">The sequence shown here is derived from an EMBL/GenBank/DDBJ whole genome shotgun (WGS) entry which is preliminary data.</text>
</comment>
<proteinExistence type="predicted"/>
<dbReference type="Gene3D" id="3.40.50.2000">
    <property type="entry name" value="Glycogen Phosphorylase B"/>
    <property type="match status" value="2"/>
</dbReference>
<feature type="domain" description="UDP-N-acetylglucosamine 2-epimerase" evidence="1">
    <location>
        <begin position="24"/>
        <end position="369"/>
    </location>
</feature>
<protein>
    <submittedName>
        <fullName evidence="2">UDP-N-acetyl glucosamine 2-epimerase</fullName>
    </submittedName>
</protein>
<evidence type="ECO:0000259" key="1">
    <source>
        <dbReference type="Pfam" id="PF02350"/>
    </source>
</evidence>
<evidence type="ECO:0000313" key="3">
    <source>
        <dbReference type="Proteomes" id="UP000075349"/>
    </source>
</evidence>
<dbReference type="Proteomes" id="UP000075349">
    <property type="component" value="Unassembled WGS sequence"/>
</dbReference>
<dbReference type="PANTHER" id="PTHR43174">
    <property type="entry name" value="UDP-N-ACETYLGLUCOSAMINE 2-EPIMERASE"/>
    <property type="match status" value="1"/>
</dbReference>
<dbReference type="CDD" id="cd03786">
    <property type="entry name" value="GTB_UDP-GlcNAc_2-Epimerase"/>
    <property type="match status" value="1"/>
</dbReference>